<protein>
    <submittedName>
        <fullName evidence="2">Uncharacterized protein</fullName>
    </submittedName>
</protein>
<dbReference type="Proteomes" id="UP001370490">
    <property type="component" value="Unassembled WGS sequence"/>
</dbReference>
<dbReference type="AlphaFoldDB" id="A0AAN8UYS0"/>
<accession>A0AAN8UYS0</accession>
<sequence>MGQLDLKETMKASSADNQGNRERITEGVGILEREGTTVGERLAIVNKTVIVSKTLEDFRVNESSGAEPATGQVNPRNVTTSRASIHDLNGVGWDSTWEWCGGTL</sequence>
<name>A0AAN8UYS0_9MAGN</name>
<reference evidence="2 3" key="1">
    <citation type="submission" date="2023-12" db="EMBL/GenBank/DDBJ databases">
        <title>A high-quality genome assembly for Dillenia turbinata (Dilleniales).</title>
        <authorList>
            <person name="Chanderbali A."/>
        </authorList>
    </citation>
    <scope>NUCLEOTIDE SEQUENCE [LARGE SCALE GENOMIC DNA]</scope>
    <source>
        <strain evidence="2">LSX21</strain>
        <tissue evidence="2">Leaf</tissue>
    </source>
</reference>
<organism evidence="2 3">
    <name type="scientific">Dillenia turbinata</name>
    <dbReference type="NCBI Taxonomy" id="194707"/>
    <lineage>
        <taxon>Eukaryota</taxon>
        <taxon>Viridiplantae</taxon>
        <taxon>Streptophyta</taxon>
        <taxon>Embryophyta</taxon>
        <taxon>Tracheophyta</taxon>
        <taxon>Spermatophyta</taxon>
        <taxon>Magnoliopsida</taxon>
        <taxon>eudicotyledons</taxon>
        <taxon>Gunneridae</taxon>
        <taxon>Pentapetalae</taxon>
        <taxon>Dilleniales</taxon>
        <taxon>Dilleniaceae</taxon>
        <taxon>Dillenia</taxon>
    </lineage>
</organism>
<comment type="caution">
    <text evidence="2">The sequence shown here is derived from an EMBL/GenBank/DDBJ whole genome shotgun (WGS) entry which is preliminary data.</text>
</comment>
<proteinExistence type="predicted"/>
<evidence type="ECO:0000256" key="1">
    <source>
        <dbReference type="SAM" id="MobiDB-lite"/>
    </source>
</evidence>
<evidence type="ECO:0000313" key="2">
    <source>
        <dbReference type="EMBL" id="KAK6920481.1"/>
    </source>
</evidence>
<feature type="region of interest" description="Disordered" evidence="1">
    <location>
        <begin position="1"/>
        <end position="23"/>
    </location>
</feature>
<feature type="compositionally biased region" description="Basic and acidic residues" evidence="1">
    <location>
        <begin position="1"/>
        <end position="10"/>
    </location>
</feature>
<evidence type="ECO:0000313" key="3">
    <source>
        <dbReference type="Proteomes" id="UP001370490"/>
    </source>
</evidence>
<dbReference type="EMBL" id="JBAMMX010000020">
    <property type="protein sequence ID" value="KAK6920481.1"/>
    <property type="molecule type" value="Genomic_DNA"/>
</dbReference>
<gene>
    <name evidence="2" type="ORF">RJ641_014159</name>
</gene>
<keyword evidence="3" id="KW-1185">Reference proteome</keyword>